<dbReference type="EMBL" id="CP000724">
    <property type="protein sequence ID" value="ABR47923.1"/>
    <property type="molecule type" value="Genomic_DNA"/>
</dbReference>
<dbReference type="KEGG" id="amt:Amet_1750"/>
<name>A6TP05_ALKMQ</name>
<dbReference type="RefSeq" id="WP_012062961.1">
    <property type="nucleotide sequence ID" value="NC_009633.1"/>
</dbReference>
<dbReference type="HOGENOM" id="CLU_2285486_0_0_9"/>
<reference evidence="2" key="1">
    <citation type="journal article" date="2016" name="Genome Announc.">
        <title>Complete genome sequence of Alkaliphilus metalliredigens strain QYMF, an alkaliphilic and metal-reducing bacterium isolated from borax-contaminated leachate ponds.</title>
        <authorList>
            <person name="Hwang C."/>
            <person name="Copeland A."/>
            <person name="Lucas S."/>
            <person name="Lapidus A."/>
            <person name="Barry K."/>
            <person name="Detter J.C."/>
            <person name="Glavina Del Rio T."/>
            <person name="Hammon N."/>
            <person name="Israni S."/>
            <person name="Dalin E."/>
            <person name="Tice H."/>
            <person name="Pitluck S."/>
            <person name="Chertkov O."/>
            <person name="Brettin T."/>
            <person name="Bruce D."/>
            <person name="Han C."/>
            <person name="Schmutz J."/>
            <person name="Larimer F."/>
            <person name="Land M.L."/>
            <person name="Hauser L."/>
            <person name="Kyrpides N."/>
            <person name="Mikhailova N."/>
            <person name="Ye Q."/>
            <person name="Zhou J."/>
            <person name="Richardson P."/>
            <person name="Fields M.W."/>
        </authorList>
    </citation>
    <scope>NUCLEOTIDE SEQUENCE [LARGE SCALE GENOMIC DNA]</scope>
    <source>
        <strain evidence="2">QYMF</strain>
    </source>
</reference>
<protein>
    <submittedName>
        <fullName evidence="1">Uncharacterized protein</fullName>
    </submittedName>
</protein>
<dbReference type="STRING" id="293826.Amet_1750"/>
<gene>
    <name evidence="1" type="ordered locus">Amet_1750</name>
</gene>
<organism evidence="1 2">
    <name type="scientific">Alkaliphilus metalliredigens (strain QYMF)</name>
    <dbReference type="NCBI Taxonomy" id="293826"/>
    <lineage>
        <taxon>Bacteria</taxon>
        <taxon>Bacillati</taxon>
        <taxon>Bacillota</taxon>
        <taxon>Clostridia</taxon>
        <taxon>Peptostreptococcales</taxon>
        <taxon>Natronincolaceae</taxon>
        <taxon>Alkaliphilus</taxon>
    </lineage>
</organism>
<sequence>MVASIDDAIPSQNTSITMKVKVTSKGQRVPGAEVKLLNHFKSTSTPYEGIINEQSLAEIAYSIGRASVGYEVKVEVTAKKDEVEATTETSFTPQWRRLETC</sequence>
<proteinExistence type="predicted"/>
<keyword evidence="2" id="KW-1185">Reference proteome</keyword>
<dbReference type="Proteomes" id="UP000001572">
    <property type="component" value="Chromosome"/>
</dbReference>
<dbReference type="AlphaFoldDB" id="A6TP05"/>
<accession>A6TP05</accession>
<evidence type="ECO:0000313" key="2">
    <source>
        <dbReference type="Proteomes" id="UP000001572"/>
    </source>
</evidence>
<evidence type="ECO:0000313" key="1">
    <source>
        <dbReference type="EMBL" id="ABR47923.1"/>
    </source>
</evidence>